<dbReference type="GeneID" id="119732617"/>
<name>A0A914AEF7_PATMI</name>
<keyword evidence="2" id="KW-0812">Transmembrane</keyword>
<feature type="region of interest" description="Disordered" evidence="1">
    <location>
        <begin position="35"/>
        <end position="58"/>
    </location>
</feature>
<dbReference type="AlphaFoldDB" id="A0A914AEF7"/>
<evidence type="ECO:0000313" key="4">
    <source>
        <dbReference type="EnsemblMetazoa" id="XP_038062128.1"/>
    </source>
</evidence>
<evidence type="ECO:0000256" key="2">
    <source>
        <dbReference type="SAM" id="Phobius"/>
    </source>
</evidence>
<evidence type="ECO:0000313" key="5">
    <source>
        <dbReference type="Proteomes" id="UP000887568"/>
    </source>
</evidence>
<keyword evidence="2" id="KW-0472">Membrane</keyword>
<dbReference type="Proteomes" id="UP000887568">
    <property type="component" value="Unplaced"/>
</dbReference>
<dbReference type="RefSeq" id="XP_038062128.1">
    <property type="nucleotide sequence ID" value="XM_038206200.1"/>
</dbReference>
<proteinExistence type="predicted"/>
<organism evidence="4 5">
    <name type="scientific">Patiria miniata</name>
    <name type="common">Bat star</name>
    <name type="synonym">Asterina miniata</name>
    <dbReference type="NCBI Taxonomy" id="46514"/>
    <lineage>
        <taxon>Eukaryota</taxon>
        <taxon>Metazoa</taxon>
        <taxon>Echinodermata</taxon>
        <taxon>Eleutherozoa</taxon>
        <taxon>Asterozoa</taxon>
        <taxon>Asteroidea</taxon>
        <taxon>Valvatacea</taxon>
        <taxon>Valvatida</taxon>
        <taxon>Asterinidae</taxon>
        <taxon>Patiria</taxon>
    </lineage>
</organism>
<keyword evidence="2" id="KW-1133">Transmembrane helix</keyword>
<dbReference type="EnsemblMetazoa" id="XM_038206200.1">
    <property type="protein sequence ID" value="XP_038062128.1"/>
    <property type="gene ID" value="LOC119732617"/>
</dbReference>
<keyword evidence="5" id="KW-1185">Reference proteome</keyword>
<dbReference type="OrthoDB" id="10508039at2759"/>
<evidence type="ECO:0000256" key="1">
    <source>
        <dbReference type="SAM" id="MobiDB-lite"/>
    </source>
</evidence>
<sequence>MACCGVRVIGRRGDLLWFVFATALLLANFPSVPCAVSGQTHPGNRDKVRPDGTRDPEINEVMIDPLRYEASSVGHGLGAISPRKVTGDTEGNRVSGGEPSKGKQTSRDRMPILVGRKRRENPKLRSPDEPMGAHLPQRPWLGNDCTRVQPPSNPTVVAGIIGGALAFFLVVVLTIVYCSYRNHPPSDTRKRLAEMYAYMRGLEEVWVGVANTGTNVDTESAKYQEWQKMNKGYMVV</sequence>
<reference evidence="4" key="1">
    <citation type="submission" date="2022-11" db="UniProtKB">
        <authorList>
            <consortium name="EnsemblMetazoa"/>
        </authorList>
    </citation>
    <scope>IDENTIFICATION</scope>
</reference>
<feature type="compositionally biased region" description="Basic and acidic residues" evidence="1">
    <location>
        <begin position="43"/>
        <end position="57"/>
    </location>
</feature>
<feature type="chain" id="PRO_5037916535" evidence="3">
    <location>
        <begin position="35"/>
        <end position="236"/>
    </location>
</feature>
<accession>A0A914AEF7</accession>
<protein>
    <submittedName>
        <fullName evidence="4">Uncharacterized protein</fullName>
    </submittedName>
</protein>
<feature type="signal peptide" evidence="3">
    <location>
        <begin position="1"/>
        <end position="34"/>
    </location>
</feature>
<feature type="region of interest" description="Disordered" evidence="1">
    <location>
        <begin position="77"/>
        <end position="140"/>
    </location>
</feature>
<feature type="transmembrane region" description="Helical" evidence="2">
    <location>
        <begin position="156"/>
        <end position="180"/>
    </location>
</feature>
<dbReference type="OMA" id="EMYAYMR"/>
<evidence type="ECO:0000256" key="3">
    <source>
        <dbReference type="SAM" id="SignalP"/>
    </source>
</evidence>
<keyword evidence="3" id="KW-0732">Signal</keyword>